<dbReference type="NCBIfam" id="TIGR00700">
    <property type="entry name" value="GABAtrnsam"/>
    <property type="match status" value="1"/>
</dbReference>
<dbReference type="InterPro" id="IPR015424">
    <property type="entry name" value="PyrdxlP-dep_Trfase"/>
</dbReference>
<evidence type="ECO:0000256" key="3">
    <source>
        <dbReference type="ARBA" id="ARBA00022576"/>
    </source>
</evidence>
<evidence type="ECO:0000256" key="2">
    <source>
        <dbReference type="ARBA" id="ARBA00008954"/>
    </source>
</evidence>
<dbReference type="PIRSF" id="PIRSF000521">
    <property type="entry name" value="Transaminase_4ab_Lys_Orn"/>
    <property type="match status" value="1"/>
</dbReference>
<protein>
    <submittedName>
        <fullName evidence="7">4-aminobutyrate--2-oxoglutarate transaminase</fullName>
        <ecNumber evidence="7">2.6.1.19</ecNumber>
    </submittedName>
</protein>
<dbReference type="Gene3D" id="3.90.1150.10">
    <property type="entry name" value="Aspartate Aminotransferase, domain 1"/>
    <property type="match status" value="1"/>
</dbReference>
<dbReference type="PANTHER" id="PTHR11986">
    <property type="entry name" value="AMINOTRANSFERASE CLASS III"/>
    <property type="match status" value="1"/>
</dbReference>
<dbReference type="InterPro" id="IPR004632">
    <property type="entry name" value="4NH2But_aminotransferase_bac"/>
</dbReference>
<dbReference type="InterPro" id="IPR015421">
    <property type="entry name" value="PyrdxlP-dep_Trfase_major"/>
</dbReference>
<comment type="similarity">
    <text evidence="2 6">Belongs to the class-III pyridoxal-phosphate-dependent aminotransferase family.</text>
</comment>
<accession>A0ABV7Z1T0</accession>
<sequence length="431" mass="46046">MTITTTRTDDLLALRQSEIPRGISLAHPIVAARAEGVKLWDVEGREYHDWVGGIGVLNVGHNHPAVVAAVHAQLTNFSHTCFQVTAYEPYLRLAQRLNARFPAPGKAKTLFLSTGAEATENAIKIARAFTNRPAVISFTHSFHGRTLMGMTLTGKKAYYAQNFGPFAPDVYHAPFPYEYRGTTVQAALEGLRELFRTTVDASRVAAIILEPVLGEGGFLPAPVEFLKALRQICDEHGIVFIADEIQSGVGRTGDFWAIEASGVQPDLLTFAKSIGGGLPISGVTGRADIMDAPLTGGLGGTYAGNPLACAAGLAVLDLFEDGTLLEHARHVGTRLHDAFTALQGDIGAVGDVRGQGPMIALEFVKDRVSREPDPDLATRVVEEARTRGLLLLKAGMYANVIRVLVPLTVTDDELSEGLEKFTGAVRAAAGG</sequence>
<dbReference type="PROSITE" id="PS00600">
    <property type="entry name" value="AA_TRANSFER_CLASS_3"/>
    <property type="match status" value="1"/>
</dbReference>
<evidence type="ECO:0000256" key="6">
    <source>
        <dbReference type="RuleBase" id="RU003560"/>
    </source>
</evidence>
<dbReference type="SUPFAM" id="SSF53383">
    <property type="entry name" value="PLP-dependent transferases"/>
    <property type="match status" value="1"/>
</dbReference>
<evidence type="ECO:0000256" key="5">
    <source>
        <dbReference type="ARBA" id="ARBA00022898"/>
    </source>
</evidence>
<dbReference type="PANTHER" id="PTHR11986:SF58">
    <property type="entry name" value="LEUCINE_METHIONINE RACEMASE"/>
    <property type="match status" value="1"/>
</dbReference>
<dbReference type="CDD" id="cd00610">
    <property type="entry name" value="OAT_like"/>
    <property type="match status" value="1"/>
</dbReference>
<keyword evidence="3 7" id="KW-0032">Aminotransferase</keyword>
<name>A0ABV7Z1T0_9DEIO</name>
<dbReference type="InterPro" id="IPR015422">
    <property type="entry name" value="PyrdxlP-dep_Trfase_small"/>
</dbReference>
<dbReference type="Pfam" id="PF00202">
    <property type="entry name" value="Aminotran_3"/>
    <property type="match status" value="1"/>
</dbReference>
<dbReference type="Gene3D" id="3.40.640.10">
    <property type="entry name" value="Type I PLP-dependent aspartate aminotransferase-like (Major domain)"/>
    <property type="match status" value="1"/>
</dbReference>
<dbReference type="Proteomes" id="UP001595803">
    <property type="component" value="Unassembled WGS sequence"/>
</dbReference>
<comment type="cofactor">
    <cofactor evidence="1">
        <name>pyridoxal 5'-phosphate</name>
        <dbReference type="ChEBI" id="CHEBI:597326"/>
    </cofactor>
</comment>
<keyword evidence="4 7" id="KW-0808">Transferase</keyword>
<dbReference type="InterPro" id="IPR050103">
    <property type="entry name" value="Class-III_PLP-dep_AT"/>
</dbReference>
<gene>
    <name evidence="7" type="primary">gabT</name>
    <name evidence="7" type="ORF">ACFOSB_00745</name>
</gene>
<dbReference type="GO" id="GO:0034386">
    <property type="term" value="F:4-aminobutyrate:2-oxoglutarate transaminase activity"/>
    <property type="evidence" value="ECO:0007669"/>
    <property type="project" value="UniProtKB-EC"/>
</dbReference>
<dbReference type="InterPro" id="IPR049704">
    <property type="entry name" value="Aminotrans_3_PPA_site"/>
</dbReference>
<keyword evidence="8" id="KW-1185">Reference proteome</keyword>
<reference evidence="8" key="1">
    <citation type="journal article" date="2019" name="Int. J. Syst. Evol. Microbiol.">
        <title>The Global Catalogue of Microorganisms (GCM) 10K type strain sequencing project: providing services to taxonomists for standard genome sequencing and annotation.</title>
        <authorList>
            <consortium name="The Broad Institute Genomics Platform"/>
            <consortium name="The Broad Institute Genome Sequencing Center for Infectious Disease"/>
            <person name="Wu L."/>
            <person name="Ma J."/>
        </authorList>
    </citation>
    <scope>NUCLEOTIDE SEQUENCE [LARGE SCALE GENOMIC DNA]</scope>
    <source>
        <strain evidence="8">CCTCC AB 2017081</strain>
    </source>
</reference>
<comment type="caution">
    <text evidence="7">The sequence shown here is derived from an EMBL/GenBank/DDBJ whole genome shotgun (WGS) entry which is preliminary data.</text>
</comment>
<dbReference type="InterPro" id="IPR005814">
    <property type="entry name" value="Aminotrans_3"/>
</dbReference>
<organism evidence="7 8">
    <name type="scientific">Deinococcus rufus</name>
    <dbReference type="NCBI Taxonomy" id="2136097"/>
    <lineage>
        <taxon>Bacteria</taxon>
        <taxon>Thermotogati</taxon>
        <taxon>Deinococcota</taxon>
        <taxon>Deinococci</taxon>
        <taxon>Deinococcales</taxon>
        <taxon>Deinococcaceae</taxon>
        <taxon>Deinococcus</taxon>
    </lineage>
</organism>
<evidence type="ECO:0000256" key="4">
    <source>
        <dbReference type="ARBA" id="ARBA00022679"/>
    </source>
</evidence>
<evidence type="ECO:0000313" key="7">
    <source>
        <dbReference type="EMBL" id="MFC3831387.1"/>
    </source>
</evidence>
<dbReference type="EC" id="2.6.1.19" evidence="7"/>
<keyword evidence="5 6" id="KW-0663">Pyridoxal phosphate</keyword>
<dbReference type="EMBL" id="JBHRZG010000001">
    <property type="protein sequence ID" value="MFC3831387.1"/>
    <property type="molecule type" value="Genomic_DNA"/>
</dbReference>
<dbReference type="RefSeq" id="WP_322473141.1">
    <property type="nucleotide sequence ID" value="NZ_JBHRZG010000001.1"/>
</dbReference>
<proteinExistence type="inferred from homology"/>
<evidence type="ECO:0000313" key="8">
    <source>
        <dbReference type="Proteomes" id="UP001595803"/>
    </source>
</evidence>
<evidence type="ECO:0000256" key="1">
    <source>
        <dbReference type="ARBA" id="ARBA00001933"/>
    </source>
</evidence>